<proteinExistence type="predicted"/>
<dbReference type="InterPro" id="IPR007372">
    <property type="entry name" value="Lipid/polyisoprenoid-bd_YceI"/>
</dbReference>
<organism evidence="2 3">
    <name type="scientific">Acetobacteroides hydrogenigenes</name>
    <dbReference type="NCBI Taxonomy" id="979970"/>
    <lineage>
        <taxon>Bacteria</taxon>
        <taxon>Pseudomonadati</taxon>
        <taxon>Bacteroidota</taxon>
        <taxon>Bacteroidia</taxon>
        <taxon>Bacteroidales</taxon>
        <taxon>Rikenellaceae</taxon>
        <taxon>Acetobacteroides</taxon>
    </lineage>
</organism>
<accession>A0A4R2ET24</accession>
<gene>
    <name evidence="2" type="ORF">CLV25_102166</name>
</gene>
<dbReference type="SUPFAM" id="SSF101874">
    <property type="entry name" value="YceI-like"/>
    <property type="match status" value="1"/>
</dbReference>
<evidence type="ECO:0000259" key="1">
    <source>
        <dbReference type="Pfam" id="PF04264"/>
    </source>
</evidence>
<keyword evidence="3" id="KW-1185">Reference proteome</keyword>
<feature type="domain" description="Lipid/polyisoprenoid-binding YceI-like" evidence="1">
    <location>
        <begin position="71"/>
        <end position="193"/>
    </location>
</feature>
<dbReference type="OrthoDB" id="9794147at2"/>
<evidence type="ECO:0000313" key="2">
    <source>
        <dbReference type="EMBL" id="TCN72203.1"/>
    </source>
</evidence>
<dbReference type="EMBL" id="SLWB01000002">
    <property type="protein sequence ID" value="TCN72203.1"/>
    <property type="molecule type" value="Genomic_DNA"/>
</dbReference>
<comment type="caution">
    <text evidence="2">The sequence shown here is derived from an EMBL/GenBank/DDBJ whole genome shotgun (WGS) entry which is preliminary data.</text>
</comment>
<reference evidence="2 3" key="1">
    <citation type="submission" date="2019-03" db="EMBL/GenBank/DDBJ databases">
        <title>Genomic Encyclopedia of Archaeal and Bacterial Type Strains, Phase II (KMG-II): from individual species to whole genera.</title>
        <authorList>
            <person name="Goeker M."/>
        </authorList>
    </citation>
    <scope>NUCLEOTIDE SEQUENCE [LARGE SCALE GENOMIC DNA]</scope>
    <source>
        <strain evidence="2 3">RL-C</strain>
    </source>
</reference>
<name>A0A4R2ET24_9BACT</name>
<dbReference type="Gene3D" id="2.40.128.110">
    <property type="entry name" value="Lipid/polyisoprenoid-binding, YceI-like"/>
    <property type="match status" value="1"/>
</dbReference>
<sequence>MLAKFLLQASLIAFGASNSPNIHSYSYEILPNSQISISGKSNINTFKCYTANIAQKGDLLSFEPEGINLVSFYNADVDLMVKSLNCGSKLIEKDLSKSLIADKYPFILLNLKEAKLVARYPNKTAKYQASISMTIANTTRDVNVDILIQQIDKNTFRITGNEVISMTDFKIKQPTAMLGMIVVDREITISFNVLAVVHKNALTNYTTPLTGKSTLPQMQKL</sequence>
<protein>
    <submittedName>
        <fullName evidence="2">YceI-like domain-containing protein</fullName>
    </submittedName>
</protein>
<dbReference type="RefSeq" id="WP_131838265.1">
    <property type="nucleotide sequence ID" value="NZ_SLWB01000002.1"/>
</dbReference>
<dbReference type="Pfam" id="PF04264">
    <property type="entry name" value="YceI"/>
    <property type="match status" value="1"/>
</dbReference>
<dbReference type="Proteomes" id="UP000294830">
    <property type="component" value="Unassembled WGS sequence"/>
</dbReference>
<dbReference type="AlphaFoldDB" id="A0A4R2ET24"/>
<evidence type="ECO:0000313" key="3">
    <source>
        <dbReference type="Proteomes" id="UP000294830"/>
    </source>
</evidence>
<dbReference type="InterPro" id="IPR036761">
    <property type="entry name" value="TTHA0802/YceI-like_sf"/>
</dbReference>